<proteinExistence type="predicted"/>
<protein>
    <submittedName>
        <fullName evidence="1">Uncharacterized protein</fullName>
    </submittedName>
</protein>
<keyword evidence="2" id="KW-1185">Reference proteome</keyword>
<comment type="caution">
    <text evidence="1">The sequence shown here is derived from an EMBL/GenBank/DDBJ whole genome shotgun (WGS) entry which is preliminary data.</text>
</comment>
<dbReference type="Proteomes" id="UP000095463">
    <property type="component" value="Unassembled WGS sequence"/>
</dbReference>
<evidence type="ECO:0000313" key="1">
    <source>
        <dbReference type="EMBL" id="OEO28035.1"/>
    </source>
</evidence>
<dbReference type="AlphaFoldDB" id="A0A1E5XHG9"/>
<sequence length="117" mass="13041">MTATDTMQHRNSQTSVVARRRADGTLKPFIGELQHWNGKAARLRGLAASFYGTPEERNLARLEAGALLAEIRRRHSEFRTAIKGEPDHSRLLDVDAAFRRMIDQLEAVSRSGGNAGR</sequence>
<dbReference type="EMBL" id="LAJE02000401">
    <property type="protein sequence ID" value="OEO28035.1"/>
    <property type="molecule type" value="Genomic_DNA"/>
</dbReference>
<evidence type="ECO:0000313" key="2">
    <source>
        <dbReference type="Proteomes" id="UP000095463"/>
    </source>
</evidence>
<accession>A0A1E5XHG9</accession>
<dbReference type="RefSeq" id="WP_069912611.1">
    <property type="nucleotide sequence ID" value="NZ_LAJE02000401.1"/>
</dbReference>
<name>A0A1E5XHG9_9HYPH</name>
<reference evidence="1 2" key="1">
    <citation type="journal article" date="2015" name="Genome Announc.">
        <title>Genome Assemblies of Three Soil-Associated Devosia species: D. insulae, D. limi, and D. soli.</title>
        <authorList>
            <person name="Hassan Y.I."/>
            <person name="Lepp D."/>
            <person name="Zhou T."/>
        </authorList>
    </citation>
    <scope>NUCLEOTIDE SEQUENCE [LARGE SCALE GENOMIC DNA]</scope>
    <source>
        <strain evidence="1 2">DS-56</strain>
    </source>
</reference>
<dbReference type="OrthoDB" id="9919093at2"/>
<organism evidence="1 2">
    <name type="scientific">Devosia insulae DS-56</name>
    <dbReference type="NCBI Taxonomy" id="1116389"/>
    <lineage>
        <taxon>Bacteria</taxon>
        <taxon>Pseudomonadati</taxon>
        <taxon>Pseudomonadota</taxon>
        <taxon>Alphaproteobacteria</taxon>
        <taxon>Hyphomicrobiales</taxon>
        <taxon>Devosiaceae</taxon>
        <taxon>Devosia</taxon>
    </lineage>
</organism>
<gene>
    <name evidence="1" type="ORF">VW23_006465</name>
</gene>